<gene>
    <name evidence="2" type="ORF">PHATRDRAFT_11462</name>
</gene>
<dbReference type="PANTHER" id="PTHR12773:SF0">
    <property type="entry name" value="MULTIFUNCTIONAL METHYLTRANSFERASE SUBUNIT TRM112-LIKE PROTEIN"/>
    <property type="match status" value="1"/>
</dbReference>
<comment type="similarity">
    <text evidence="1">Belongs to the TRM112 family.</text>
</comment>
<organism evidence="2 3">
    <name type="scientific">Phaeodactylum tricornutum (strain CCAP 1055/1)</name>
    <dbReference type="NCBI Taxonomy" id="556484"/>
    <lineage>
        <taxon>Eukaryota</taxon>
        <taxon>Sar</taxon>
        <taxon>Stramenopiles</taxon>
        <taxon>Ochrophyta</taxon>
        <taxon>Bacillariophyta</taxon>
        <taxon>Bacillariophyceae</taxon>
        <taxon>Bacillariophycidae</taxon>
        <taxon>Naviculales</taxon>
        <taxon>Phaeodactylaceae</taxon>
        <taxon>Phaeodactylum</taxon>
    </lineage>
</organism>
<dbReference type="Pfam" id="PF03966">
    <property type="entry name" value="Trm112p"/>
    <property type="match status" value="1"/>
</dbReference>
<evidence type="ECO:0000313" key="2">
    <source>
        <dbReference type="EMBL" id="EEC49776.1"/>
    </source>
</evidence>
<dbReference type="RefSeq" id="XP_002179078.1">
    <property type="nucleotide sequence ID" value="XM_002179042.1"/>
</dbReference>
<dbReference type="GO" id="GO:0046982">
    <property type="term" value="F:protein heterodimerization activity"/>
    <property type="evidence" value="ECO:0007669"/>
    <property type="project" value="InterPro"/>
</dbReference>
<dbReference type="STRING" id="556484.B7FV49"/>
<accession>B7FV49</accession>
<dbReference type="KEGG" id="pti:PHATRDRAFT_11462"/>
<dbReference type="AlphaFoldDB" id="B7FV49"/>
<dbReference type="SUPFAM" id="SSF158997">
    <property type="entry name" value="Trm112p-like"/>
    <property type="match status" value="1"/>
</dbReference>
<dbReference type="GO" id="GO:0070476">
    <property type="term" value="P:rRNA (guanine-N7)-methylation"/>
    <property type="evidence" value="ECO:0007669"/>
    <property type="project" value="TreeGrafter"/>
</dbReference>
<dbReference type="InterPro" id="IPR039127">
    <property type="entry name" value="Trm112"/>
</dbReference>
<protein>
    <recommendedName>
        <fullName evidence="4">Multifunctional methyltransferase subunit TRM112-like protein</fullName>
    </recommendedName>
</protein>
<dbReference type="PANTHER" id="PTHR12773">
    <property type="entry name" value="UPF0315 PROTEIN-RELATED"/>
    <property type="match status" value="1"/>
</dbReference>
<dbReference type="InParanoid" id="B7FV49"/>
<reference evidence="2 3" key="1">
    <citation type="journal article" date="2008" name="Nature">
        <title>The Phaeodactylum genome reveals the evolutionary history of diatom genomes.</title>
        <authorList>
            <person name="Bowler C."/>
            <person name="Allen A.E."/>
            <person name="Badger J.H."/>
            <person name="Grimwood J."/>
            <person name="Jabbari K."/>
            <person name="Kuo A."/>
            <person name="Maheswari U."/>
            <person name="Martens C."/>
            <person name="Maumus F."/>
            <person name="Otillar R.P."/>
            <person name="Rayko E."/>
            <person name="Salamov A."/>
            <person name="Vandepoele K."/>
            <person name="Beszteri B."/>
            <person name="Gruber A."/>
            <person name="Heijde M."/>
            <person name="Katinka M."/>
            <person name="Mock T."/>
            <person name="Valentin K."/>
            <person name="Verret F."/>
            <person name="Berges J.A."/>
            <person name="Brownlee C."/>
            <person name="Cadoret J.P."/>
            <person name="Chiovitti A."/>
            <person name="Choi C.J."/>
            <person name="Coesel S."/>
            <person name="De Martino A."/>
            <person name="Detter J.C."/>
            <person name="Durkin C."/>
            <person name="Falciatore A."/>
            <person name="Fournet J."/>
            <person name="Haruta M."/>
            <person name="Huysman M.J."/>
            <person name="Jenkins B.D."/>
            <person name="Jiroutova K."/>
            <person name="Jorgensen R.E."/>
            <person name="Joubert Y."/>
            <person name="Kaplan A."/>
            <person name="Kroger N."/>
            <person name="Kroth P.G."/>
            <person name="La Roche J."/>
            <person name="Lindquist E."/>
            <person name="Lommer M."/>
            <person name="Martin-Jezequel V."/>
            <person name="Lopez P.J."/>
            <person name="Lucas S."/>
            <person name="Mangogna M."/>
            <person name="McGinnis K."/>
            <person name="Medlin L.K."/>
            <person name="Montsant A."/>
            <person name="Oudot-Le Secq M.P."/>
            <person name="Napoli C."/>
            <person name="Obornik M."/>
            <person name="Parker M.S."/>
            <person name="Petit J.L."/>
            <person name="Porcel B.M."/>
            <person name="Poulsen N."/>
            <person name="Robison M."/>
            <person name="Rychlewski L."/>
            <person name="Rynearson T.A."/>
            <person name="Schmutz J."/>
            <person name="Shapiro H."/>
            <person name="Siaut M."/>
            <person name="Stanley M."/>
            <person name="Sussman M.R."/>
            <person name="Taylor A.R."/>
            <person name="Vardi A."/>
            <person name="von Dassow P."/>
            <person name="Vyverman W."/>
            <person name="Willis A."/>
            <person name="Wyrwicz L.S."/>
            <person name="Rokhsar D.S."/>
            <person name="Weissenbach J."/>
            <person name="Armbrust E.V."/>
            <person name="Green B.R."/>
            <person name="Van de Peer Y."/>
            <person name="Grigoriev I.V."/>
        </authorList>
    </citation>
    <scope>NUCLEOTIDE SEQUENCE [LARGE SCALE GENOMIC DNA]</scope>
    <source>
        <strain evidence="2 3">CCAP 1055/1</strain>
    </source>
</reference>
<dbReference type="EMBL" id="CM000608">
    <property type="protein sequence ID" value="EEC49776.1"/>
    <property type="molecule type" value="Genomic_DNA"/>
</dbReference>
<dbReference type="eggNOG" id="KOG1088">
    <property type="taxonomic scope" value="Eukaryota"/>
</dbReference>
<dbReference type="Gene3D" id="2.20.25.10">
    <property type="match status" value="1"/>
</dbReference>
<dbReference type="OrthoDB" id="2187549at2759"/>
<keyword evidence="3" id="KW-1185">Reference proteome</keyword>
<dbReference type="GO" id="GO:0030488">
    <property type="term" value="P:tRNA methylation"/>
    <property type="evidence" value="ECO:0007669"/>
    <property type="project" value="TreeGrafter"/>
</dbReference>
<sequence>MRILTHNYLQSNVKGTEKGYPLLIEPNRVVVEESPVNLSMLQTLLPKLDYSAIVQAARQLATYEDANEAFTVPDLPDLLPETLDDLFLTALYKFLFDLHVIEGHLVCPDTGRKFPIKEGVPNMILHEDEL</sequence>
<dbReference type="InterPro" id="IPR005651">
    <property type="entry name" value="Trm112-like"/>
</dbReference>
<evidence type="ECO:0000256" key="1">
    <source>
        <dbReference type="ARBA" id="ARBA00007980"/>
    </source>
</evidence>
<dbReference type="HOGENOM" id="CLU_086140_2_0_1"/>
<name>B7FV49_PHATC</name>
<reference evidence="3" key="2">
    <citation type="submission" date="2008-08" db="EMBL/GenBank/DDBJ databases">
        <authorList>
            <consortium name="Diatom Consortium"/>
            <person name="Grigoriev I."/>
            <person name="Grimwood J."/>
            <person name="Kuo A."/>
            <person name="Otillar R.P."/>
            <person name="Salamov A."/>
            <person name="Detter J.C."/>
            <person name="Lindquist E."/>
            <person name="Shapiro H."/>
            <person name="Lucas S."/>
            <person name="Glavina del Rio T."/>
            <person name="Pitluck S."/>
            <person name="Rokhsar D."/>
            <person name="Bowler C."/>
        </authorList>
    </citation>
    <scope>GENOME REANNOTATION</scope>
    <source>
        <strain evidence="3">CCAP 1055/1</strain>
    </source>
</reference>
<dbReference type="FunCoup" id="B7FV49">
    <property type="interactions" value="462"/>
</dbReference>
<dbReference type="Proteomes" id="UP000000759">
    <property type="component" value="Chromosome 5"/>
</dbReference>
<evidence type="ECO:0000313" key="3">
    <source>
        <dbReference type="Proteomes" id="UP000000759"/>
    </source>
</evidence>
<dbReference type="OMA" id="THNMMAC"/>
<proteinExistence type="inferred from homology"/>
<dbReference type="PaxDb" id="2850-Phatr11462"/>
<dbReference type="GeneID" id="7199499"/>
<evidence type="ECO:0008006" key="4">
    <source>
        <dbReference type="Google" id="ProtNLM"/>
    </source>
</evidence>